<accession>A0A6C0P5U0</accession>
<proteinExistence type="predicted"/>
<dbReference type="AlphaFoldDB" id="A0A6C0P5U0"/>
<feature type="domain" description="YhfM-like" evidence="2">
    <location>
        <begin position="58"/>
        <end position="161"/>
    </location>
</feature>
<keyword evidence="1" id="KW-0732">Signal</keyword>
<dbReference type="KEGG" id="prz:GZH47_24935"/>
<evidence type="ECO:0000256" key="1">
    <source>
        <dbReference type="SAM" id="SignalP"/>
    </source>
</evidence>
<dbReference type="PROSITE" id="PS51257">
    <property type="entry name" value="PROKAR_LIPOPROTEIN"/>
    <property type="match status" value="1"/>
</dbReference>
<protein>
    <recommendedName>
        <fullName evidence="2">YhfM-like domain-containing protein</fullName>
    </recommendedName>
</protein>
<dbReference type="Proteomes" id="UP000479114">
    <property type="component" value="Chromosome"/>
</dbReference>
<sequence length="162" mass="17502">MLKPAFIGVLLVITLALALATSCGSEPPKSQSAMADAAQNKAVGEQTPTTLAYDNVQVQIITMKDLTEAASRTVTDTETVAVIMNALSAIDWENAKVSMSRPPDYKMLTQNTDPLASYEPQLYEVWISPQKDHLEFVQGAEGKYGRMPAAESAKLIAILQSN</sequence>
<dbReference type="Pfam" id="PF26353">
    <property type="entry name" value="YhfM"/>
    <property type="match status" value="1"/>
</dbReference>
<keyword evidence="4" id="KW-1185">Reference proteome</keyword>
<organism evidence="3 4">
    <name type="scientific">Paenibacillus rhizovicinus</name>
    <dbReference type="NCBI Taxonomy" id="2704463"/>
    <lineage>
        <taxon>Bacteria</taxon>
        <taxon>Bacillati</taxon>
        <taxon>Bacillota</taxon>
        <taxon>Bacilli</taxon>
        <taxon>Bacillales</taxon>
        <taxon>Paenibacillaceae</taxon>
        <taxon>Paenibacillus</taxon>
    </lineage>
</organism>
<dbReference type="EMBL" id="CP048286">
    <property type="protein sequence ID" value="QHW33721.1"/>
    <property type="molecule type" value="Genomic_DNA"/>
</dbReference>
<name>A0A6C0P5U0_9BACL</name>
<evidence type="ECO:0000259" key="2">
    <source>
        <dbReference type="Pfam" id="PF26353"/>
    </source>
</evidence>
<dbReference type="InterPro" id="IPR058780">
    <property type="entry name" value="YhfM-like_dom"/>
</dbReference>
<feature type="chain" id="PRO_5038905752" description="YhfM-like domain-containing protein" evidence="1">
    <location>
        <begin position="21"/>
        <end position="162"/>
    </location>
</feature>
<feature type="signal peptide" evidence="1">
    <location>
        <begin position="1"/>
        <end position="20"/>
    </location>
</feature>
<dbReference type="RefSeq" id="WP_162643719.1">
    <property type="nucleotide sequence ID" value="NZ_CP048286.1"/>
</dbReference>
<gene>
    <name evidence="3" type="ORF">GZH47_24935</name>
</gene>
<evidence type="ECO:0000313" key="3">
    <source>
        <dbReference type="EMBL" id="QHW33721.1"/>
    </source>
</evidence>
<reference evidence="3 4" key="1">
    <citation type="submission" date="2020-02" db="EMBL/GenBank/DDBJ databases">
        <title>Paenibacillus sp. nov., isolated from rhizosphere soil of tomato.</title>
        <authorList>
            <person name="Weon H.-Y."/>
            <person name="Lee S.A."/>
        </authorList>
    </citation>
    <scope>NUCLEOTIDE SEQUENCE [LARGE SCALE GENOMIC DNA]</scope>
    <source>
        <strain evidence="3 4">14171R-81</strain>
    </source>
</reference>
<evidence type="ECO:0000313" key="4">
    <source>
        <dbReference type="Proteomes" id="UP000479114"/>
    </source>
</evidence>